<dbReference type="Pfam" id="PF13181">
    <property type="entry name" value="TPR_8"/>
    <property type="match status" value="1"/>
</dbReference>
<evidence type="ECO:0000313" key="2">
    <source>
        <dbReference type="EMBL" id="TWS99201.1"/>
    </source>
</evidence>
<gene>
    <name evidence="2" type="ORF">FRX57_03110</name>
</gene>
<accession>A0A5C5SH05</accession>
<proteinExistence type="predicted"/>
<dbReference type="RefSeq" id="WP_146566527.1">
    <property type="nucleotide sequence ID" value="NZ_VOHL01000001.1"/>
</dbReference>
<reference evidence="2 3" key="1">
    <citation type="submission" date="2019-08" db="EMBL/GenBank/DDBJ databases">
        <authorList>
            <person name="Lei W."/>
        </authorList>
    </citation>
    <scope>NUCLEOTIDE SEQUENCE [LARGE SCALE GENOMIC DNA]</scope>
    <source>
        <strain evidence="2 3">CCUG 66496</strain>
    </source>
</reference>
<dbReference type="SMART" id="SM00028">
    <property type="entry name" value="TPR"/>
    <property type="match status" value="2"/>
</dbReference>
<dbReference type="GO" id="GO:0051301">
    <property type="term" value="P:cell division"/>
    <property type="evidence" value="ECO:0007669"/>
    <property type="project" value="TreeGrafter"/>
</dbReference>
<keyword evidence="3" id="KW-1185">Reference proteome</keyword>
<sequence length="408" mass="46503">MWNSEKMLLSLEQGDLQRADKYFQRALAKDDQEVLLELATYLQSIGFYPQAQEAYLQLQGDFPEVNLSLAEIAAEDGDLEQAFFYLDQIDKTSPDYLSSLLMMADLYDSEGLTDVAREKLVLASQLSDNPLITFGLAELDYTLGNFQAAIAAYAKLDNRDILTQTGISTYQRIGRSYAHLGKIEAAVEFLEKAVEIEYDDQTVFELACLLSEQEAFQRANVYFKQLETMSPDFLGYEYAYAKSLHGDYQVSQALALVQQGLTKNEFDSQLLLLASQLAYENHEEEQAEAYLLKAKAVAEDLEEVFLPLANLYLEQERYQEVVALPLEEIDSVLTKWTVAKAYQALDEGEKALTIYRDIYLYLTDNPDFLKDYAYLLREWGEDELLSQVLASYLKLVPDDSEMAYLLDD</sequence>
<evidence type="ECO:0000313" key="3">
    <source>
        <dbReference type="Proteomes" id="UP000317430"/>
    </source>
</evidence>
<organism evidence="2 3">
    <name type="scientific">Streptococcus cuniculipharyngis</name>
    <dbReference type="NCBI Taxonomy" id="1562651"/>
    <lineage>
        <taxon>Bacteria</taxon>
        <taxon>Bacillati</taxon>
        <taxon>Bacillota</taxon>
        <taxon>Bacilli</taxon>
        <taxon>Lactobacillales</taxon>
        <taxon>Streptococcaceae</taxon>
        <taxon>Streptococcus</taxon>
    </lineage>
</organism>
<dbReference type="Pfam" id="PF13432">
    <property type="entry name" value="TPR_16"/>
    <property type="match status" value="2"/>
</dbReference>
<dbReference type="Gene3D" id="1.25.40.10">
    <property type="entry name" value="Tetratricopeptide repeat domain"/>
    <property type="match status" value="2"/>
</dbReference>
<dbReference type="PROSITE" id="PS50005">
    <property type="entry name" value="TPR"/>
    <property type="match status" value="1"/>
</dbReference>
<dbReference type="AlphaFoldDB" id="A0A5C5SH05"/>
<dbReference type="OrthoDB" id="2080803at2"/>
<keyword evidence="1" id="KW-0802">TPR repeat</keyword>
<dbReference type="SUPFAM" id="SSF48452">
    <property type="entry name" value="TPR-like"/>
    <property type="match status" value="2"/>
</dbReference>
<dbReference type="PANTHER" id="PTHR12558:SF44">
    <property type="entry name" value="TETRATRICOPEPTIDE REPEAT-CONTAINING PROTEIN"/>
    <property type="match status" value="1"/>
</dbReference>
<name>A0A5C5SH05_9STRE</name>
<evidence type="ECO:0000256" key="1">
    <source>
        <dbReference type="PROSITE-ProRule" id="PRU00339"/>
    </source>
</evidence>
<comment type="caution">
    <text evidence="2">The sequence shown here is derived from an EMBL/GenBank/DDBJ whole genome shotgun (WGS) entry which is preliminary data.</text>
</comment>
<dbReference type="PANTHER" id="PTHR12558">
    <property type="entry name" value="CELL DIVISION CYCLE 16,23,27"/>
    <property type="match status" value="1"/>
</dbReference>
<dbReference type="EMBL" id="VOHL01000001">
    <property type="protein sequence ID" value="TWS99201.1"/>
    <property type="molecule type" value="Genomic_DNA"/>
</dbReference>
<feature type="repeat" description="TPR" evidence="1">
    <location>
        <begin position="167"/>
        <end position="200"/>
    </location>
</feature>
<protein>
    <submittedName>
        <fullName evidence="2">Tetratricopeptide repeat protein</fullName>
    </submittedName>
</protein>
<dbReference type="InterPro" id="IPR011990">
    <property type="entry name" value="TPR-like_helical_dom_sf"/>
</dbReference>
<dbReference type="InterPro" id="IPR019734">
    <property type="entry name" value="TPR_rpt"/>
</dbReference>
<dbReference type="Proteomes" id="UP000317430">
    <property type="component" value="Unassembled WGS sequence"/>
</dbReference>